<protein>
    <submittedName>
        <fullName evidence="2">Uncharacterized protein</fullName>
    </submittedName>
</protein>
<gene>
    <name evidence="2" type="ORF">K503DRAFT_766268</name>
</gene>
<dbReference type="EMBL" id="KV448146">
    <property type="protein sequence ID" value="OAX42972.1"/>
    <property type="molecule type" value="Genomic_DNA"/>
</dbReference>
<dbReference type="InParanoid" id="A0A1B7NDN6"/>
<sequence>MYLPSFKVVEELLREPFGPYHDQEVLSAQCQTKPGRTLVLKSFQLAHKDEIIGLDDSEKPLGTGEEDNRVYRFRGVFSIVSPLWLSEVGSKRVEGELNLRARMRSIREGERAPPDMTLEELFHRARGYLGRKDHLINDDEKLELKLKIQGFKNMPAVYMLSKEVPHGLLWTSKDCDRRYEIATMESYTFQRSENFFWRYRLLALMKKIVEEDPRRTPLEKRTPEWFVSQYIQRFAHPPNTTHERLIYDSDDSDVSDDGTTHLPRHPRRIHKSDILRLFAAQSEWFVTDNEVKRSKLLPSKPWDQFRKAVRKARWQGWPIGGEHDPDLELEPDREEVDELEDDDDDDTMDLVARNPVIGKTNETVRRKIDKAKIKRNLPTNRRIICSPSSSSSSSDETDPVTTHAYISDFSEESSATASDSSDEVVDAHMRGFRALIPPQLFQVPDLPGPDNRWWCRVPHCDYLIDMQDLKEENVQGLPGDSVFYLMEKRWRSIREDKKAQSCFFEMASVHYKTHLERLGLKFVQTGGRAGVDWIKHRRRDQHRCGAVGVKEEEDT</sequence>
<dbReference type="OrthoDB" id="3226250at2759"/>
<reference evidence="2 3" key="1">
    <citation type="submission" date="2016-06" db="EMBL/GenBank/DDBJ databases">
        <title>Comparative genomics of the ectomycorrhizal sister species Rhizopogon vinicolor and Rhizopogon vesiculosus (Basidiomycota: Boletales) reveals a divergence of the mating type B locus.</title>
        <authorList>
            <consortium name="DOE Joint Genome Institute"/>
            <person name="Mujic A.B."/>
            <person name="Kuo A."/>
            <person name="Tritt A."/>
            <person name="Lipzen A."/>
            <person name="Chen C."/>
            <person name="Johnson J."/>
            <person name="Sharma A."/>
            <person name="Barry K."/>
            <person name="Grigoriev I.V."/>
            <person name="Spatafora J.W."/>
        </authorList>
    </citation>
    <scope>NUCLEOTIDE SEQUENCE [LARGE SCALE GENOMIC DNA]</scope>
    <source>
        <strain evidence="2 3">AM-OR11-026</strain>
    </source>
</reference>
<organism evidence="2 3">
    <name type="scientific">Rhizopogon vinicolor AM-OR11-026</name>
    <dbReference type="NCBI Taxonomy" id="1314800"/>
    <lineage>
        <taxon>Eukaryota</taxon>
        <taxon>Fungi</taxon>
        <taxon>Dikarya</taxon>
        <taxon>Basidiomycota</taxon>
        <taxon>Agaricomycotina</taxon>
        <taxon>Agaricomycetes</taxon>
        <taxon>Agaricomycetidae</taxon>
        <taxon>Boletales</taxon>
        <taxon>Suillineae</taxon>
        <taxon>Rhizopogonaceae</taxon>
        <taxon>Rhizopogon</taxon>
    </lineage>
</organism>
<keyword evidence="3" id="KW-1185">Reference proteome</keyword>
<proteinExistence type="predicted"/>
<accession>A0A1B7NDN6</accession>
<dbReference type="Proteomes" id="UP000092154">
    <property type="component" value="Unassembled WGS sequence"/>
</dbReference>
<dbReference type="STRING" id="1314800.A0A1B7NDN6"/>
<name>A0A1B7NDN6_9AGAM</name>
<feature type="compositionally biased region" description="Acidic residues" evidence="1">
    <location>
        <begin position="327"/>
        <end position="348"/>
    </location>
</feature>
<evidence type="ECO:0000313" key="2">
    <source>
        <dbReference type="EMBL" id="OAX42972.1"/>
    </source>
</evidence>
<evidence type="ECO:0000256" key="1">
    <source>
        <dbReference type="SAM" id="MobiDB-lite"/>
    </source>
</evidence>
<dbReference type="AlphaFoldDB" id="A0A1B7NDN6"/>
<feature type="region of interest" description="Disordered" evidence="1">
    <location>
        <begin position="316"/>
        <end position="349"/>
    </location>
</feature>
<evidence type="ECO:0000313" key="3">
    <source>
        <dbReference type="Proteomes" id="UP000092154"/>
    </source>
</evidence>